<evidence type="ECO:0000313" key="1">
    <source>
        <dbReference type="EMBL" id="RNB90434.1"/>
    </source>
</evidence>
<comment type="caution">
    <text evidence="1">The sequence shown here is derived from an EMBL/GenBank/DDBJ whole genome shotgun (WGS) entry which is preliminary data.</text>
</comment>
<dbReference type="AlphaFoldDB" id="A0A3M8DR45"/>
<dbReference type="Proteomes" id="UP000271031">
    <property type="component" value="Unassembled WGS sequence"/>
</dbReference>
<organism evidence="1 2">
    <name type="scientific">Brevibacillus fluminis</name>
    <dbReference type="NCBI Taxonomy" id="511487"/>
    <lineage>
        <taxon>Bacteria</taxon>
        <taxon>Bacillati</taxon>
        <taxon>Bacillota</taxon>
        <taxon>Bacilli</taxon>
        <taxon>Bacillales</taxon>
        <taxon>Paenibacillaceae</taxon>
        <taxon>Brevibacillus</taxon>
    </lineage>
</organism>
<dbReference type="EMBL" id="RHHQ01000007">
    <property type="protein sequence ID" value="RNB90434.1"/>
    <property type="molecule type" value="Genomic_DNA"/>
</dbReference>
<dbReference type="CDD" id="cd06561">
    <property type="entry name" value="AlkD_like"/>
    <property type="match status" value="1"/>
</dbReference>
<dbReference type="RefSeq" id="WP_122917360.1">
    <property type="nucleotide sequence ID" value="NZ_RHHQ01000007.1"/>
</dbReference>
<accession>A0A3M8DR45</accession>
<dbReference type="SUPFAM" id="SSF48371">
    <property type="entry name" value="ARM repeat"/>
    <property type="match status" value="1"/>
</dbReference>
<gene>
    <name evidence="1" type="ORF">EDM56_07955</name>
</gene>
<dbReference type="InterPro" id="IPR016024">
    <property type="entry name" value="ARM-type_fold"/>
</dbReference>
<dbReference type="PANTHER" id="PTHR34070">
    <property type="entry name" value="ARMADILLO-TYPE FOLD"/>
    <property type="match status" value="1"/>
</dbReference>
<reference evidence="1 2" key="1">
    <citation type="submission" date="2018-10" db="EMBL/GenBank/DDBJ databases">
        <title>Phylogenomics of Brevibacillus.</title>
        <authorList>
            <person name="Dunlap C."/>
        </authorList>
    </citation>
    <scope>NUCLEOTIDE SEQUENCE [LARGE SCALE GENOMIC DNA]</scope>
    <source>
        <strain evidence="1 2">JCM 15716</strain>
    </source>
</reference>
<keyword evidence="2" id="KW-1185">Reference proteome</keyword>
<name>A0A3M8DR45_9BACL</name>
<protein>
    <submittedName>
        <fullName evidence="1">DNA alkylation repair protein</fullName>
    </submittedName>
</protein>
<evidence type="ECO:0000313" key="2">
    <source>
        <dbReference type="Proteomes" id="UP000271031"/>
    </source>
</evidence>
<dbReference type="Pfam" id="PF08713">
    <property type="entry name" value="DNA_alkylation"/>
    <property type="match status" value="1"/>
</dbReference>
<sequence length="227" mass="26124">MKTTIKQQLIEMAEPEYQQFSAALLPTIDNVLGVRLPKLRTMAKAIAKGDWRSYLSSAETDTFEEIMLQGMVIGYAKTDCEERLRQIATFVPKIDNWSVCDSFCIGLTFTNTNKAAVWEFLQPYLASQNEYEVRFGVVMLLDFYIEEAYIQKVFACLDNASADGYYAKMAIAWAVSMCFVKMPEQTIPYLRKNALDDFTYNKALQKITESNRVDSETKKVIRQMKRK</sequence>
<dbReference type="Gene3D" id="1.25.10.90">
    <property type="match status" value="1"/>
</dbReference>
<proteinExistence type="predicted"/>
<dbReference type="InterPro" id="IPR014825">
    <property type="entry name" value="DNA_alkylation"/>
</dbReference>
<dbReference type="PANTHER" id="PTHR34070:SF1">
    <property type="entry name" value="DNA ALKYLATION REPAIR PROTEIN"/>
    <property type="match status" value="1"/>
</dbReference>
<dbReference type="OrthoDB" id="9784740at2"/>